<accession>A0AAW1QUZ1</accession>
<reference evidence="1 2" key="1">
    <citation type="journal article" date="2024" name="Nat. Commun.">
        <title>Phylogenomics reveals the evolutionary origins of lichenization in chlorophyte algae.</title>
        <authorList>
            <person name="Puginier C."/>
            <person name="Libourel C."/>
            <person name="Otte J."/>
            <person name="Skaloud P."/>
            <person name="Haon M."/>
            <person name="Grisel S."/>
            <person name="Petersen M."/>
            <person name="Berrin J.G."/>
            <person name="Delaux P.M."/>
            <person name="Dal Grande F."/>
            <person name="Keller J."/>
        </authorList>
    </citation>
    <scope>NUCLEOTIDE SEQUENCE [LARGE SCALE GENOMIC DNA]</scope>
    <source>
        <strain evidence="1 2">SAG 2145</strain>
    </source>
</reference>
<organism evidence="1 2">
    <name type="scientific">Apatococcus lobatus</name>
    <dbReference type="NCBI Taxonomy" id="904363"/>
    <lineage>
        <taxon>Eukaryota</taxon>
        <taxon>Viridiplantae</taxon>
        <taxon>Chlorophyta</taxon>
        <taxon>core chlorophytes</taxon>
        <taxon>Trebouxiophyceae</taxon>
        <taxon>Chlorellales</taxon>
        <taxon>Chlorellaceae</taxon>
        <taxon>Apatococcus</taxon>
    </lineage>
</organism>
<name>A0AAW1QUZ1_9CHLO</name>
<dbReference type="AlphaFoldDB" id="A0AAW1QUZ1"/>
<keyword evidence="2" id="KW-1185">Reference proteome</keyword>
<evidence type="ECO:0000313" key="2">
    <source>
        <dbReference type="Proteomes" id="UP001438707"/>
    </source>
</evidence>
<comment type="caution">
    <text evidence="1">The sequence shown here is derived from an EMBL/GenBank/DDBJ whole genome shotgun (WGS) entry which is preliminary data.</text>
</comment>
<sequence>MTRFASDALGSLGMAEKPTYDPAESESVAFSLPSFMKALNTSSLRLAITFFPRAGLSAEVSMAGCGKVAQSGTSLGCAGCRQLSGAAIAVSDGIRDAVPRADHIDPANRSVSEESTVQGRFEIPALPQQE</sequence>
<dbReference type="Proteomes" id="UP001438707">
    <property type="component" value="Unassembled WGS sequence"/>
</dbReference>
<gene>
    <name evidence="1" type="ORF">WJX74_008960</name>
</gene>
<proteinExistence type="predicted"/>
<protein>
    <submittedName>
        <fullName evidence="1">Uncharacterized protein</fullName>
    </submittedName>
</protein>
<evidence type="ECO:0000313" key="1">
    <source>
        <dbReference type="EMBL" id="KAK9824942.1"/>
    </source>
</evidence>
<dbReference type="EMBL" id="JALJOS010000027">
    <property type="protein sequence ID" value="KAK9824942.1"/>
    <property type="molecule type" value="Genomic_DNA"/>
</dbReference>